<evidence type="ECO:0000313" key="2">
    <source>
        <dbReference type="Proteomes" id="UP001589810"/>
    </source>
</evidence>
<organism evidence="1 2">
    <name type="scientific">Kutzneria chonburiensis</name>
    <dbReference type="NCBI Taxonomy" id="1483604"/>
    <lineage>
        <taxon>Bacteria</taxon>
        <taxon>Bacillati</taxon>
        <taxon>Actinomycetota</taxon>
        <taxon>Actinomycetes</taxon>
        <taxon>Pseudonocardiales</taxon>
        <taxon>Pseudonocardiaceae</taxon>
        <taxon>Kutzneria</taxon>
    </lineage>
</organism>
<dbReference type="RefSeq" id="WP_273937222.1">
    <property type="nucleotide sequence ID" value="NZ_CP097263.1"/>
</dbReference>
<name>A0ABV6N310_9PSEU</name>
<keyword evidence="2" id="KW-1185">Reference proteome</keyword>
<reference evidence="1 2" key="1">
    <citation type="submission" date="2024-09" db="EMBL/GenBank/DDBJ databases">
        <authorList>
            <person name="Sun Q."/>
            <person name="Mori K."/>
        </authorList>
    </citation>
    <scope>NUCLEOTIDE SEQUENCE [LARGE SCALE GENOMIC DNA]</scope>
    <source>
        <strain evidence="1 2">TBRC 1432</strain>
    </source>
</reference>
<evidence type="ECO:0000313" key="1">
    <source>
        <dbReference type="EMBL" id="MFC0546985.1"/>
    </source>
</evidence>
<comment type="caution">
    <text evidence="1">The sequence shown here is derived from an EMBL/GenBank/DDBJ whole genome shotgun (WGS) entry which is preliminary data.</text>
</comment>
<dbReference type="EMBL" id="JBHLUD010000013">
    <property type="protein sequence ID" value="MFC0546985.1"/>
    <property type="molecule type" value="Genomic_DNA"/>
</dbReference>
<gene>
    <name evidence="1" type="ORF">ACFFH7_36125</name>
</gene>
<sequence>MVVAVDAVLVGGVFAGGGGVDDVVVVVTGDEVVALGDVRPVHGVFDALDVVSEGTTTVVGTVTLVV</sequence>
<proteinExistence type="predicted"/>
<dbReference type="Proteomes" id="UP001589810">
    <property type="component" value="Unassembled WGS sequence"/>
</dbReference>
<protein>
    <submittedName>
        <fullName evidence="1">Uncharacterized protein</fullName>
    </submittedName>
</protein>
<accession>A0ABV6N310</accession>